<dbReference type="GO" id="GO:0005886">
    <property type="term" value="C:plasma membrane"/>
    <property type="evidence" value="ECO:0007669"/>
    <property type="project" value="UniProtKB-SubCell"/>
</dbReference>
<feature type="transmembrane region" description="Helical" evidence="6">
    <location>
        <begin position="52"/>
        <end position="72"/>
    </location>
</feature>
<dbReference type="Pfam" id="PF06081">
    <property type="entry name" value="ArAE_1"/>
    <property type="match status" value="1"/>
</dbReference>
<dbReference type="STRING" id="237682.SAMN05421676_10620"/>
<keyword evidence="4 6" id="KW-1133">Transmembrane helix</keyword>
<sequence>MRIGYRTLKTAIGTPVAIFIAQLLQLENYISAGILVVLCIKVTRKRSVLASWHRYAACLLAMVFSFAVFELIGYHPLAIGVLLLLFIPATVKLHITEGIVTSSVIILHLYGSHSITLDLIWNEVILISVGIGTALILNLYMPSLEDNLKNMQKRVEENFHVILKEIAHFLKTGDESWTGSEFNEAAEDLEKASALAYQDVENHLLRSHHTYHYYFRMRSKQFEVLERMLPLISRISSVNEQAKEMAIFFDELAEGIHPGNTAYIYLDKLKELREKFRQGELPKTREEFEIRASLFTLLNEIEQYLIIKKHTKHILE</sequence>
<protein>
    <submittedName>
        <fullName evidence="8">Uncharacterized membrane protein YgaE, UPF0421/DUF939 family</fullName>
    </submittedName>
</protein>
<feature type="domain" description="Putative aromatic acid exporter C-terminal" evidence="7">
    <location>
        <begin position="145"/>
        <end position="309"/>
    </location>
</feature>
<keyword evidence="2" id="KW-1003">Cell membrane</keyword>
<dbReference type="InterPro" id="IPR010343">
    <property type="entry name" value="ArAE_1"/>
</dbReference>
<accession>A0A1I0FNA1</accession>
<keyword evidence="5 6" id="KW-0472">Membrane</keyword>
<evidence type="ECO:0000256" key="6">
    <source>
        <dbReference type="SAM" id="Phobius"/>
    </source>
</evidence>
<feature type="transmembrane region" description="Helical" evidence="6">
    <location>
        <begin position="119"/>
        <end position="141"/>
    </location>
</feature>
<evidence type="ECO:0000256" key="5">
    <source>
        <dbReference type="ARBA" id="ARBA00023136"/>
    </source>
</evidence>
<feature type="transmembrane region" description="Helical" evidence="6">
    <location>
        <begin position="78"/>
        <end position="107"/>
    </location>
</feature>
<dbReference type="AlphaFoldDB" id="A0A1I0FNA1"/>
<dbReference type="Gene3D" id="1.20.120.940">
    <property type="entry name" value="Putative aromatic acid exporter, C-terminal domain"/>
    <property type="match status" value="1"/>
</dbReference>
<dbReference type="InterPro" id="IPR021062">
    <property type="entry name" value="ArAE_1_C"/>
</dbReference>
<dbReference type="RefSeq" id="WP_093134822.1">
    <property type="nucleotide sequence ID" value="NZ_FOHJ01000006.1"/>
</dbReference>
<keyword evidence="9" id="KW-1185">Reference proteome</keyword>
<organism evidence="8 9">
    <name type="scientific">Salinibacillus kushneri</name>
    <dbReference type="NCBI Taxonomy" id="237682"/>
    <lineage>
        <taxon>Bacteria</taxon>
        <taxon>Bacillati</taxon>
        <taxon>Bacillota</taxon>
        <taxon>Bacilli</taxon>
        <taxon>Bacillales</taxon>
        <taxon>Bacillaceae</taxon>
        <taxon>Salinibacillus</taxon>
    </lineage>
</organism>
<dbReference type="OrthoDB" id="357521at2"/>
<evidence type="ECO:0000256" key="1">
    <source>
        <dbReference type="ARBA" id="ARBA00004651"/>
    </source>
</evidence>
<dbReference type="PANTHER" id="PTHR40064">
    <property type="entry name" value="MEMBRANE PROTEIN-RELATED"/>
    <property type="match status" value="1"/>
</dbReference>
<evidence type="ECO:0000256" key="4">
    <source>
        <dbReference type="ARBA" id="ARBA00022989"/>
    </source>
</evidence>
<proteinExistence type="predicted"/>
<evidence type="ECO:0000256" key="2">
    <source>
        <dbReference type="ARBA" id="ARBA00022475"/>
    </source>
</evidence>
<evidence type="ECO:0000256" key="3">
    <source>
        <dbReference type="ARBA" id="ARBA00022692"/>
    </source>
</evidence>
<reference evidence="9" key="1">
    <citation type="submission" date="2016-10" db="EMBL/GenBank/DDBJ databases">
        <authorList>
            <person name="Varghese N."/>
            <person name="Submissions S."/>
        </authorList>
    </citation>
    <scope>NUCLEOTIDE SEQUENCE [LARGE SCALE GENOMIC DNA]</scope>
    <source>
        <strain evidence="9">CGMCC 1.3566</strain>
    </source>
</reference>
<name>A0A1I0FNA1_9BACI</name>
<dbReference type="PANTHER" id="PTHR40064:SF1">
    <property type="entry name" value="MEMBRANE PROTEIN"/>
    <property type="match status" value="1"/>
</dbReference>
<dbReference type="InterPro" id="IPR038323">
    <property type="entry name" value="ArAE_1_C_sf"/>
</dbReference>
<dbReference type="InterPro" id="IPR052984">
    <property type="entry name" value="UPF0421"/>
</dbReference>
<evidence type="ECO:0000313" key="9">
    <source>
        <dbReference type="Proteomes" id="UP000199095"/>
    </source>
</evidence>
<gene>
    <name evidence="8" type="ORF">SAMN05421676_10620</name>
</gene>
<keyword evidence="3 6" id="KW-0812">Transmembrane</keyword>
<dbReference type="EMBL" id="FOHJ01000006">
    <property type="protein sequence ID" value="SET59713.1"/>
    <property type="molecule type" value="Genomic_DNA"/>
</dbReference>
<evidence type="ECO:0000313" key="8">
    <source>
        <dbReference type="EMBL" id="SET59713.1"/>
    </source>
</evidence>
<evidence type="ECO:0000259" key="7">
    <source>
        <dbReference type="Pfam" id="PF11728"/>
    </source>
</evidence>
<dbReference type="Proteomes" id="UP000199095">
    <property type="component" value="Unassembled WGS sequence"/>
</dbReference>
<dbReference type="Pfam" id="PF11728">
    <property type="entry name" value="ArAE_1_C"/>
    <property type="match status" value="1"/>
</dbReference>
<comment type="subcellular location">
    <subcellularLocation>
        <location evidence="1">Cell membrane</location>
        <topology evidence="1">Multi-pass membrane protein</topology>
    </subcellularLocation>
</comment>